<evidence type="ECO:0000313" key="8">
    <source>
        <dbReference type="EMBL" id="PSB16573.1"/>
    </source>
</evidence>
<organism evidence="8 9">
    <name type="scientific">Phormidesmis priestleyi ULC007</name>
    <dbReference type="NCBI Taxonomy" id="1920490"/>
    <lineage>
        <taxon>Bacteria</taxon>
        <taxon>Bacillati</taxon>
        <taxon>Cyanobacteriota</taxon>
        <taxon>Cyanophyceae</taxon>
        <taxon>Leptolyngbyales</taxon>
        <taxon>Leptolyngbyaceae</taxon>
        <taxon>Phormidesmis</taxon>
    </lineage>
</organism>
<keyword evidence="9" id="KW-1185">Reference proteome</keyword>
<dbReference type="Proteomes" id="UP000238634">
    <property type="component" value="Unassembled WGS sequence"/>
</dbReference>
<gene>
    <name evidence="6" type="primary">mrnC</name>
    <name evidence="8" type="ORF">C7B65_21345</name>
</gene>
<dbReference type="CDD" id="cd00593">
    <property type="entry name" value="RIBOc"/>
    <property type="match status" value="1"/>
</dbReference>
<keyword evidence="2 6" id="KW-0698">rRNA processing</keyword>
<dbReference type="HAMAP" id="MF_01468">
    <property type="entry name" value="RNase_Mini_III"/>
    <property type="match status" value="1"/>
</dbReference>
<comment type="cofactor">
    <cofactor evidence="6">
        <name>Mg(2+)</name>
        <dbReference type="ChEBI" id="CHEBI:18420"/>
    </cofactor>
</comment>
<keyword evidence="6" id="KW-0694">RNA-binding</keyword>
<keyword evidence="6" id="KW-0460">Magnesium</keyword>
<evidence type="ECO:0000259" key="7">
    <source>
        <dbReference type="SMART" id="SM00535"/>
    </source>
</evidence>
<dbReference type="GO" id="GO:0005737">
    <property type="term" value="C:cytoplasm"/>
    <property type="evidence" value="ECO:0007669"/>
    <property type="project" value="UniProtKB-SubCell"/>
</dbReference>
<feature type="active site" evidence="6">
    <location>
        <position position="28"/>
    </location>
</feature>
<comment type="function">
    <text evidence="6">Involved in correct processing of both the 5' and 3' ends of 23S rRNA precursor. Processes 30S rRNA precursor transcript even in absence of ribonuclease 3 (Rnc); Rnc processes 30S rRNA into smaller rRNA precursors.</text>
</comment>
<dbReference type="PANTHER" id="PTHR34276">
    <property type="entry name" value="MINI-RIBONUCLEASE 3"/>
    <property type="match status" value="1"/>
</dbReference>
<dbReference type="InterPro" id="IPR000999">
    <property type="entry name" value="RNase_III_dom"/>
</dbReference>
<evidence type="ECO:0000256" key="6">
    <source>
        <dbReference type="HAMAP-Rule" id="MF_01468"/>
    </source>
</evidence>
<evidence type="ECO:0000256" key="3">
    <source>
        <dbReference type="ARBA" id="ARBA00022722"/>
    </source>
</evidence>
<accession>A0A2T1D7T8</accession>
<dbReference type="PIRSF" id="PIRSF005520">
    <property type="entry name" value="UCP005520"/>
    <property type="match status" value="1"/>
</dbReference>
<reference evidence="8 9" key="1">
    <citation type="submission" date="2018-02" db="EMBL/GenBank/DDBJ databases">
        <authorList>
            <person name="Cohen D.B."/>
            <person name="Kent A.D."/>
        </authorList>
    </citation>
    <scope>NUCLEOTIDE SEQUENCE [LARGE SCALE GENOMIC DNA]</scope>
    <source>
        <strain evidence="8 9">ULC007</strain>
    </source>
</reference>
<feature type="domain" description="RNase III" evidence="7">
    <location>
        <begin position="2"/>
        <end position="133"/>
    </location>
</feature>
<evidence type="ECO:0000256" key="4">
    <source>
        <dbReference type="ARBA" id="ARBA00022759"/>
    </source>
</evidence>
<dbReference type="GO" id="GO:0006364">
    <property type="term" value="P:rRNA processing"/>
    <property type="evidence" value="ECO:0007669"/>
    <property type="project" value="UniProtKB-UniRule"/>
</dbReference>
<comment type="similarity">
    <text evidence="6">Belongs to the MrnC RNase family.</text>
</comment>
<dbReference type="AlphaFoldDB" id="A0A2T1D7T8"/>
<evidence type="ECO:0000256" key="2">
    <source>
        <dbReference type="ARBA" id="ARBA00022552"/>
    </source>
</evidence>
<dbReference type="Pfam" id="PF00636">
    <property type="entry name" value="Ribonuclease_3"/>
    <property type="match status" value="1"/>
</dbReference>
<name>A0A2T1D7T8_9CYAN</name>
<dbReference type="EC" id="3.1.26.-" evidence="6"/>
<keyword evidence="6" id="KW-0699">rRNA-binding</keyword>
<comment type="caution">
    <text evidence="8">The sequence shown here is derived from an EMBL/GenBank/DDBJ whole genome shotgun (WGS) entry which is preliminary data.</text>
</comment>
<keyword evidence="3 6" id="KW-0540">Nuclease</keyword>
<evidence type="ECO:0000313" key="9">
    <source>
        <dbReference type="Proteomes" id="UP000238634"/>
    </source>
</evidence>
<dbReference type="PANTHER" id="PTHR34276:SF1">
    <property type="entry name" value="MINI-RIBONUCLEASE 3"/>
    <property type="match status" value="1"/>
</dbReference>
<keyword evidence="1 6" id="KW-0690">Ribosome biogenesis</keyword>
<dbReference type="Gene3D" id="1.10.1520.10">
    <property type="entry name" value="Ribonuclease III domain"/>
    <property type="match status" value="1"/>
</dbReference>
<dbReference type="SMART" id="SM00535">
    <property type="entry name" value="RIBOc"/>
    <property type="match status" value="1"/>
</dbReference>
<proteinExistence type="inferred from homology"/>
<protein>
    <recommendedName>
        <fullName evidence="6">Mini-ribonuclease 3</fullName>
        <shortName evidence="6">Mini-3</shortName>
        <shortName evidence="6">Mini-RNase 3</shortName>
        <ecNumber evidence="6">3.1.26.-</ecNumber>
    </recommendedName>
    <alternativeName>
        <fullName evidence="6">Mini-RNase III</fullName>
        <shortName evidence="6">Mini-III</shortName>
    </alternativeName>
</protein>
<keyword evidence="6" id="KW-0963">Cytoplasm</keyword>
<keyword evidence="4 6" id="KW-0255">Endonuclease</keyword>
<reference evidence="8 9" key="2">
    <citation type="submission" date="2018-03" db="EMBL/GenBank/DDBJ databases">
        <title>The ancient ancestry and fast evolution of plastids.</title>
        <authorList>
            <person name="Moore K.R."/>
            <person name="Magnabosco C."/>
            <person name="Momper L."/>
            <person name="Gold D.A."/>
            <person name="Bosak T."/>
            <person name="Fournier G.P."/>
        </authorList>
    </citation>
    <scope>NUCLEOTIDE SEQUENCE [LARGE SCALE GENOMIC DNA]</scope>
    <source>
        <strain evidence="8 9">ULC007</strain>
    </source>
</reference>
<dbReference type="OrthoDB" id="46571at2"/>
<comment type="subcellular location">
    <subcellularLocation>
        <location evidence="6">Cytoplasm</location>
    </subcellularLocation>
</comment>
<sequence>MLDRCTPETISFAQVQRLSPAALAYLGDAVYELHVRRCYLFPPRRLENYHQQVVAQVRAESQARHLRSLQPYLTSHEQALLKRGRNAVSTRHKRVDPEIYQQATSLETLIGYLYLTDSTRLLELFSHLEFETP</sequence>
<dbReference type="SUPFAM" id="SSF69065">
    <property type="entry name" value="RNase III domain-like"/>
    <property type="match status" value="1"/>
</dbReference>
<dbReference type="InterPro" id="IPR008226">
    <property type="entry name" value="Mini3_fam"/>
</dbReference>
<evidence type="ECO:0000256" key="5">
    <source>
        <dbReference type="ARBA" id="ARBA00022801"/>
    </source>
</evidence>
<dbReference type="InterPro" id="IPR036389">
    <property type="entry name" value="RNase_III_sf"/>
</dbReference>
<dbReference type="STRING" id="1920490.GCA_001895925_05324"/>
<evidence type="ECO:0000256" key="1">
    <source>
        <dbReference type="ARBA" id="ARBA00022517"/>
    </source>
</evidence>
<comment type="subunit">
    <text evidence="6">Homodimer.</text>
</comment>
<dbReference type="EMBL" id="PVWG01000040">
    <property type="protein sequence ID" value="PSB16573.1"/>
    <property type="molecule type" value="Genomic_DNA"/>
</dbReference>
<keyword evidence="5 6" id="KW-0378">Hydrolase</keyword>
<dbReference type="GO" id="GO:0004525">
    <property type="term" value="F:ribonuclease III activity"/>
    <property type="evidence" value="ECO:0007669"/>
    <property type="project" value="InterPro"/>
</dbReference>
<dbReference type="GO" id="GO:0019843">
    <property type="term" value="F:rRNA binding"/>
    <property type="evidence" value="ECO:0007669"/>
    <property type="project" value="UniProtKB-UniRule"/>
</dbReference>